<evidence type="ECO:0000313" key="2">
    <source>
        <dbReference type="Proteomes" id="UP000886812"/>
    </source>
</evidence>
<dbReference type="EMBL" id="DVOG01000146">
    <property type="protein sequence ID" value="HIV04613.1"/>
    <property type="molecule type" value="Genomic_DNA"/>
</dbReference>
<gene>
    <name evidence="1" type="ORF">IAC75_05645</name>
</gene>
<dbReference type="InterPro" id="IPR036390">
    <property type="entry name" value="WH_DNA-bd_sf"/>
</dbReference>
<proteinExistence type="predicted"/>
<protein>
    <submittedName>
        <fullName evidence="1">Uncharacterized protein</fullName>
    </submittedName>
</protein>
<comment type="caution">
    <text evidence="1">The sequence shown here is derived from an EMBL/GenBank/DDBJ whole genome shotgun (WGS) entry which is preliminary data.</text>
</comment>
<reference evidence="1" key="2">
    <citation type="journal article" date="2021" name="PeerJ">
        <title>Extensive microbial diversity within the chicken gut microbiome revealed by metagenomics and culture.</title>
        <authorList>
            <person name="Gilroy R."/>
            <person name="Ravi A."/>
            <person name="Getino M."/>
            <person name="Pursley I."/>
            <person name="Horton D.L."/>
            <person name="Alikhan N.F."/>
            <person name="Baker D."/>
            <person name="Gharbi K."/>
            <person name="Hall N."/>
            <person name="Watson M."/>
            <person name="Adriaenssens E.M."/>
            <person name="Foster-Nyarko E."/>
            <person name="Jarju S."/>
            <person name="Secka A."/>
            <person name="Antonio M."/>
            <person name="Oren A."/>
            <person name="Chaudhuri R.R."/>
            <person name="La Ragione R."/>
            <person name="Hildebrand F."/>
            <person name="Pallen M.J."/>
        </authorList>
    </citation>
    <scope>NUCLEOTIDE SEQUENCE</scope>
    <source>
        <strain evidence="1">10669</strain>
    </source>
</reference>
<dbReference type="AlphaFoldDB" id="A0A9D1T192"/>
<accession>A0A9D1T192</accession>
<dbReference type="Proteomes" id="UP000886812">
    <property type="component" value="Unassembled WGS sequence"/>
</dbReference>
<reference evidence="1" key="1">
    <citation type="submission" date="2020-10" db="EMBL/GenBank/DDBJ databases">
        <authorList>
            <person name="Gilroy R."/>
        </authorList>
    </citation>
    <scope>NUCLEOTIDE SEQUENCE</scope>
    <source>
        <strain evidence="1">10669</strain>
    </source>
</reference>
<evidence type="ECO:0000313" key="1">
    <source>
        <dbReference type="EMBL" id="HIV04613.1"/>
    </source>
</evidence>
<organism evidence="1 2">
    <name type="scientific">Candidatus Spyradosoma merdigallinarum</name>
    <dbReference type="NCBI Taxonomy" id="2840950"/>
    <lineage>
        <taxon>Bacteria</taxon>
        <taxon>Pseudomonadati</taxon>
        <taxon>Verrucomicrobiota</taxon>
        <taxon>Opitutia</taxon>
        <taxon>Opitutia incertae sedis</taxon>
        <taxon>Candidatus Spyradosoma</taxon>
    </lineage>
</organism>
<sequence>MQARKKRSRRPKPLPPDGLRLVYTDASCPTRPEDFAVTDASSDRAAVTADSVLRYIALHQGVNSPALARFFVKTMKTIARFTTELRYRGFIEFRGSLNKGGYFLMPTGLQYLEHPEETETFAPTRMTADLVLNFIRKHPGANHYAIAAEFKRTIKSVSRHTHRLRSRNKIEFRGTPRDGGFFALR</sequence>
<dbReference type="SUPFAM" id="SSF46785">
    <property type="entry name" value="Winged helix' DNA-binding domain"/>
    <property type="match status" value="1"/>
</dbReference>
<name>A0A9D1T192_9BACT</name>